<accession>A0A8D3AIV2</accession>
<dbReference type="CDD" id="cd00063">
    <property type="entry name" value="FN3"/>
    <property type="match status" value="1"/>
</dbReference>
<reference evidence="3" key="2">
    <citation type="submission" date="2025-08" db="UniProtKB">
        <authorList>
            <consortium name="Ensembl"/>
        </authorList>
    </citation>
    <scope>IDENTIFICATION</scope>
</reference>
<evidence type="ECO:0000313" key="4">
    <source>
        <dbReference type="Proteomes" id="UP000694558"/>
    </source>
</evidence>
<dbReference type="Pfam" id="PF25552">
    <property type="entry name" value="LIFR_D4"/>
    <property type="match status" value="1"/>
</dbReference>
<name>A0A8D3AIV2_SCOMX</name>
<dbReference type="InterPro" id="IPR003531">
    <property type="entry name" value="Hempt_rcpt_S_F1_CS"/>
</dbReference>
<dbReference type="PROSITE" id="PS50853">
    <property type="entry name" value="FN3"/>
    <property type="match status" value="1"/>
</dbReference>
<keyword evidence="1" id="KW-1133">Transmembrane helix</keyword>
<proteinExistence type="predicted"/>
<dbReference type="InterPro" id="IPR003961">
    <property type="entry name" value="FN3_dom"/>
</dbReference>
<keyword evidence="1" id="KW-0812">Transmembrane</keyword>
<keyword evidence="1" id="KW-0472">Membrane</keyword>
<protein>
    <recommendedName>
        <fullName evidence="2">Fibronectin type-III domain-containing protein</fullName>
    </recommendedName>
</protein>
<evidence type="ECO:0000256" key="1">
    <source>
        <dbReference type="SAM" id="Phobius"/>
    </source>
</evidence>
<dbReference type="GeneTree" id="ENSGT00940000165259"/>
<dbReference type="InterPro" id="IPR048497">
    <property type="entry name" value="LIF-R-like_Ig-like"/>
</dbReference>
<organism evidence="3 4">
    <name type="scientific">Scophthalmus maximus</name>
    <name type="common">Turbot</name>
    <name type="synonym">Psetta maxima</name>
    <dbReference type="NCBI Taxonomy" id="52904"/>
    <lineage>
        <taxon>Eukaryota</taxon>
        <taxon>Metazoa</taxon>
        <taxon>Chordata</taxon>
        <taxon>Craniata</taxon>
        <taxon>Vertebrata</taxon>
        <taxon>Euteleostomi</taxon>
        <taxon>Actinopterygii</taxon>
        <taxon>Neopterygii</taxon>
        <taxon>Teleostei</taxon>
        <taxon>Neoteleostei</taxon>
        <taxon>Acanthomorphata</taxon>
        <taxon>Carangaria</taxon>
        <taxon>Pleuronectiformes</taxon>
        <taxon>Pleuronectoidei</taxon>
        <taxon>Scophthalmidae</taxon>
        <taxon>Scophthalmus</taxon>
    </lineage>
</organism>
<dbReference type="PROSITE" id="PS01355">
    <property type="entry name" value="HEMATOPO_REC_S_F1"/>
    <property type="match status" value="1"/>
</dbReference>
<dbReference type="Gene3D" id="2.60.40.10">
    <property type="entry name" value="Immunoglobulins"/>
    <property type="match status" value="6"/>
</dbReference>
<dbReference type="SUPFAM" id="SSF49265">
    <property type="entry name" value="Fibronectin type III"/>
    <property type="match status" value="3"/>
</dbReference>
<dbReference type="Pfam" id="PF21177">
    <property type="entry name" value="LIF-R_Ig-like"/>
    <property type="match status" value="1"/>
</dbReference>
<reference evidence="3" key="1">
    <citation type="submission" date="2023-05" db="EMBL/GenBank/DDBJ databases">
        <title>High-quality long-read genome of Scophthalmus maximus.</title>
        <authorList>
            <person name="Lien S."/>
            <person name="Martinez P."/>
        </authorList>
    </citation>
    <scope>NUCLEOTIDE SEQUENCE [LARGE SCALE GENOMIC DNA]</scope>
</reference>
<dbReference type="InterPro" id="IPR013783">
    <property type="entry name" value="Ig-like_fold"/>
</dbReference>
<dbReference type="Proteomes" id="UP000694558">
    <property type="component" value="Chromosome 16"/>
</dbReference>
<dbReference type="InterPro" id="IPR036116">
    <property type="entry name" value="FN3_sf"/>
</dbReference>
<evidence type="ECO:0000259" key="2">
    <source>
        <dbReference type="PROSITE" id="PS50853"/>
    </source>
</evidence>
<dbReference type="Ensembl" id="ENSSMAT00000019167.2">
    <property type="protein sequence ID" value="ENSSMAP00000018930.2"/>
    <property type="gene ID" value="ENSSMAG00000011576.2"/>
</dbReference>
<feature type="domain" description="Fibronectin type-III" evidence="2">
    <location>
        <begin position="232"/>
        <end position="325"/>
    </location>
</feature>
<dbReference type="AlphaFoldDB" id="A0A8D3AIV2"/>
<dbReference type="GO" id="GO:0004896">
    <property type="term" value="F:cytokine receptor activity"/>
    <property type="evidence" value="ECO:0007669"/>
    <property type="project" value="InterPro"/>
</dbReference>
<evidence type="ECO:0000313" key="3">
    <source>
        <dbReference type="Ensembl" id="ENSSMAP00000018930.2"/>
    </source>
</evidence>
<feature type="transmembrane region" description="Helical" evidence="1">
    <location>
        <begin position="593"/>
        <end position="616"/>
    </location>
</feature>
<dbReference type="GO" id="GO:0016020">
    <property type="term" value="C:membrane"/>
    <property type="evidence" value="ECO:0007669"/>
    <property type="project" value="InterPro"/>
</dbReference>
<sequence>NSQTLNLFMKMFQEEVAVTPDQIGSTHFWNWTSHLALECVSHSVRLSSRYKNHTLVAVTGKENSAEPEVYPRDRIIKVGSNVTFCCVLPAGQTFERMYVTGYSTNVDATKISNRTYALTVHLTQTTSVICTNVKCKARTQQQESTDNGAYPPGDKDLRCETRDLESVACHWTVGRNTHLHTNPTTYKLLGRCSQKVRVNASETTWTLTAQNELGTVELSERADLTRRVYMFAPEGVTASTVNARNVSLEWSWTVKRYNNLNITCQVNVRHGGTDATDFGVGLASAVLTGLMPKWTYNASVRCRTMEHSWKWSEWSTALVFQTRGDGSAAVASLLQMLPDNQSHGHIIDYTVTWAKKTTETERRNTTTVDHNEQRVVLSVDTTDQYLVTVTARNTNGSSSPSTITTPHFNPGVMLIECDANRAMMIYITFSFSDTTRLNTSWFTGSNGRVSLSWSASPAARCGYVVDWHPTSDPWIVDWLKVPPHETNATIFSKNFQSGLRYSFSISACTQAAPVLLERGEGYVWEENGLFKTLTWKQKGSDVEVSWLPISPTEQSAFIQGYILYWSDNNNDDSHNVVFNVSTAVCLHSTADNLITATFISLVAVFSLLSLVTVVCYRHWAW</sequence>